<protein>
    <submittedName>
        <fullName evidence="1">Uncharacterized protein</fullName>
    </submittedName>
</protein>
<evidence type="ECO:0000313" key="1">
    <source>
        <dbReference type="EMBL" id="CRZ11206.1"/>
    </source>
</evidence>
<accession>A0A0H5RBP1</accession>
<name>A0A0H5RBP1_9EUKA</name>
<proteinExistence type="predicted"/>
<dbReference type="EMBL" id="HACM01010764">
    <property type="protein sequence ID" value="CRZ11206.1"/>
    <property type="molecule type" value="Transcribed_RNA"/>
</dbReference>
<reference evidence="1" key="1">
    <citation type="submission" date="2015-04" db="EMBL/GenBank/DDBJ databases">
        <title>The genome sequence of the plant pathogenic Rhizarian Plasmodiophora brassicae reveals insights in its biotrophic life cycle and the origin of chitin synthesis.</title>
        <authorList>
            <person name="Schwelm A."/>
            <person name="Fogelqvist J."/>
            <person name="Knaust A."/>
            <person name="Julke S."/>
            <person name="Lilja T."/>
            <person name="Dhandapani V."/>
            <person name="Bonilla-Rosso G."/>
            <person name="Karlsson M."/>
            <person name="Shevchenko A."/>
            <person name="Choi S.R."/>
            <person name="Kim H.G."/>
            <person name="Park J.Y."/>
            <person name="Lim Y.P."/>
            <person name="Ludwig-Muller J."/>
            <person name="Dixelius C."/>
        </authorList>
    </citation>
    <scope>NUCLEOTIDE SEQUENCE</scope>
    <source>
        <tissue evidence="1">Potato root galls</tissue>
    </source>
</reference>
<sequence length="108" mass="12295">MHTMLIMDIRAPFLMEVFRLRSIESLATLVKITLPMEILSVCLGSRQKTGQTVSRSHPEIATLRIVRSTITFGHVNLSNDQPNPNWRAHLLINNALCMTEVVYVYSRS</sequence>
<organism evidence="1">
    <name type="scientific">Spongospora subterranea</name>
    <dbReference type="NCBI Taxonomy" id="70186"/>
    <lineage>
        <taxon>Eukaryota</taxon>
        <taxon>Sar</taxon>
        <taxon>Rhizaria</taxon>
        <taxon>Endomyxa</taxon>
        <taxon>Phytomyxea</taxon>
        <taxon>Plasmodiophorida</taxon>
        <taxon>Plasmodiophoridae</taxon>
        <taxon>Spongospora</taxon>
    </lineage>
</organism>
<dbReference type="AlphaFoldDB" id="A0A0H5RBP1"/>